<evidence type="ECO:0000256" key="2">
    <source>
        <dbReference type="ARBA" id="ARBA00005685"/>
    </source>
</evidence>
<evidence type="ECO:0000259" key="25">
    <source>
        <dbReference type="SMART" id="SM01062"/>
    </source>
</evidence>
<keyword evidence="3" id="KW-0813">Transport</keyword>
<proteinExistence type="inferred from homology"/>
<dbReference type="GO" id="GO:0045202">
    <property type="term" value="C:synapse"/>
    <property type="evidence" value="ECO:0007669"/>
    <property type="project" value="GOC"/>
</dbReference>
<reference evidence="26" key="3">
    <citation type="submission" date="2025-09" db="UniProtKB">
        <authorList>
            <consortium name="Ensembl"/>
        </authorList>
    </citation>
    <scope>IDENTIFICATION</scope>
</reference>
<evidence type="ECO:0000256" key="23">
    <source>
        <dbReference type="SAM" id="MobiDB-lite"/>
    </source>
</evidence>
<feature type="compositionally biased region" description="Basic and acidic residues" evidence="23">
    <location>
        <begin position="1895"/>
        <end position="1905"/>
    </location>
</feature>
<feature type="binding site" evidence="20">
    <location>
        <position position="284"/>
    </location>
    <ligand>
        <name>Ca(2+)</name>
        <dbReference type="ChEBI" id="CHEBI:29108"/>
    </ligand>
</feature>
<feature type="transmembrane region" description="Helical" evidence="24">
    <location>
        <begin position="194"/>
        <end position="213"/>
    </location>
</feature>
<dbReference type="InterPro" id="IPR005821">
    <property type="entry name" value="Ion_trans_dom"/>
</dbReference>
<evidence type="ECO:0000256" key="9">
    <source>
        <dbReference type="ARBA" id="ARBA00022737"/>
    </source>
</evidence>
<feature type="compositionally biased region" description="Basic and acidic residues" evidence="23">
    <location>
        <begin position="941"/>
        <end position="955"/>
    </location>
</feature>
<sequence>MQRGRGAPGAGRGGARPGGPPGGQRMYKQSMAQRARTMAIYNPNPVKQNCFTVNRSLFIFREDNLIRKYYLILATIIANCIVLALEQHLPASDKTPMSERLDDTEPYFIGIFCFEGGIKIIALGFAFHKGSYLRNGWNVMDFVVVLTGILATVGSDFDLRTLRAVRVLRPLKLVSGIPSLQVVLKSIMKAMVPLLQIGMLLFFAILMFAIIGVEFYMGKFHSTCFTVDTGERAAAFPCGTEAPSRMCPNGTECTEYWIGPNYGITNFDNILFAVLTVFQCITMEGWVDILYNANDASGNTWNWLYFIPLIIIGSFFMLNLVLGVLSGEFAKERERVEKRQDFLKLRRQQQIERELTGYLEWICKAEEVLLAEEDENAEEKSPLDVLKRGKVKKSKNELIGAEEGDDHFTDMSSVGKTQLVKSMKLDSSSYFRRKERRMRFFIRRMVKAQSFYWTVLCLVGLNTLCVAHTHTHTHAHTYIHYRMDDYHLKMYGLGARNYFHSSFNCFDFGVIIGSILEVVWSMIKPGASYGISVLRALRLLRLFKFTKYWNSLRNLVVSLLNSMKSIISLLFLLFLFIVVFALLGMQLFGGQFNFEEETPTTNFDTFPAAILTVFQILTGEDWNAVMYHGIESQGGVRRGMFSSVYFIVLTLFGNYTLLNVFLAIAVDNLANAQELTKDEEKQEEEANKKLALQKAMEVKEVSPVSAANISIAVKEQQRANKIMSVWEQRTNQLRQNNLRASSEALFNELDPEERLRVSSALHLRPDMKTHNDRPLVVEPGNGDKPRPPKEDRDGADPQQEGGDPYGPQLRKHHRHRERNGENGESRHHTHHSRSRDHCHPDGPRPKEGKVERSHSREGGQGHRHHHQAGSPEEGVNGGGEEREHRHHHSHRQPREGNGALANGARVERKGRGHKEGNGEGNGERRRYRSRMVRAQSTLDGEECRENGKRDGDWDQGHSPVQPPAGLQAGEKQEDADNQKNSHRVSQAGLNSNTVHIPVTITAPPRETTIIPMNNIDCESLPLNEEKKNLEEDEEELKNGPKHILPYSSMFVFGQTNPVRRLCHYVVNLRYFEMCILSVITMSSIALAAEDPVQANAPRNNVLKYLDYVFTGVFTFEMVIKMIDLGLLLHPGSYFRDLWNILDFIVVSGALVAFACSGTKGKDINTIKSLRVLRVLRPLKTIKRLPKLKAVFDCVVNSLKNVLNILIVYMLFMFIFAVIAVQLFKGKFFYCTDESKSLEKDCRGKFLDYDRDDVAAQDREWRKYEFHYDNVLWAFLTLFTVSTGEGWPMVLKHSVDATYEDQGPSPGFRMETSIFYVVYFVVFPFFFVNIFVALIIITFQEQGDKAMSECSLEKNERACIDFAINAKPLTRYMPADKQSFQYKMWKFVVSPPFEYSIMTMIALNTVVLMMKFHGAPELYEAMLKYLNIVFTALFTLECILKIIAFGPLNYLKAAWNVFDFVTVLGSITDILVTEIKDKLINLSFLRLFRAARLIKLLRQGYTIRILLWTFVQSFKALPYVCLLIAMLFFIYAIIGMQVFGNIELNEESAINHHNNFQTFFQALMLLFRWSATGEAWHEIMLSCLSNRPCDKLSGSGGKECGSDFAYFYFVSFIFLCSFLMLNLFVAVIMDNFEYLTRDASILGPHHLDEFIRVWAEYDPAACGRMTYLDMHEMLRHMSPPLGVGKKCPPRIAYKRLVKMNMPIADDNTVHFTSTLMALIRTALEIKLASGVLAQRLCDADLRKEISRVWPNLPQKTVDLLVTPYKKLTVGKVYAALMIFDYYKQNRAKRLEQQLGLDFTGTIKVVYGHNIELERGLNFAIIASETLALHLVFLHSPFFVFARSSQPIPDISPIRRSASTLASQRPQEVSLRDYTLETPNRPYHHHHHHRCHRRRDKDRDKKQKSLDRASSLPADPAVEGLSMERARERDRGRPQERRHHSAAGEKQRYYSCERYGGREHYHTKSAGPSRSTSPGETHDLGSQVVLTSAFSTPCRGRRQLPQTPLTPRPAVAYKTANSSPVQFGATGHKSSLSRGLSEHSALLESPAMPVTRIGSDPNLSPQSRGAPPRSLPEEPDDFQDTVSTHGGGGGRSPRTSASASHGATEPSSAPAPQGRAGVPNGYHFTLGVNAGSSSSTRGTGSFREKEEDDWC</sequence>
<dbReference type="PANTHER" id="PTHR45628:SF6">
    <property type="entry name" value="VOLTAGE-DEPENDENT N-TYPE CALCIUM CHANNEL SUBUNIT ALPHA-1B"/>
    <property type="match status" value="1"/>
</dbReference>
<evidence type="ECO:0000256" key="15">
    <source>
        <dbReference type="ARBA" id="ARBA00023157"/>
    </source>
</evidence>
<comment type="catalytic activity">
    <reaction evidence="18">
        <text>Ca(2+)(in) = Ca(2+)(out)</text>
        <dbReference type="Rhea" id="RHEA:29671"/>
        <dbReference type="ChEBI" id="CHEBI:29108"/>
    </reaction>
</comment>
<feature type="transmembrane region" description="Helical" evidence="24">
    <location>
        <begin position="1313"/>
        <end position="1338"/>
    </location>
</feature>
<dbReference type="PRINTS" id="PR00167">
    <property type="entry name" value="CACHANNEL"/>
</dbReference>
<dbReference type="FunFam" id="1.20.120.350:FF:000015">
    <property type="entry name" value="Voltage-dependent N-type calcium channel subunit alpha"/>
    <property type="match status" value="1"/>
</dbReference>
<keyword evidence="8 20" id="KW-0479">Metal-binding</keyword>
<dbReference type="GO" id="GO:0098703">
    <property type="term" value="P:calcium ion import across plasma membrane"/>
    <property type="evidence" value="ECO:0007669"/>
    <property type="project" value="TreeGrafter"/>
</dbReference>
<feature type="transmembrane region" description="Helical" evidence="24">
    <location>
        <begin position="1515"/>
        <end position="1533"/>
    </location>
</feature>
<dbReference type="Pfam" id="PF16905">
    <property type="entry name" value="GPHH"/>
    <property type="match status" value="1"/>
</dbReference>
<evidence type="ECO:0000256" key="13">
    <source>
        <dbReference type="ARBA" id="ARBA00023065"/>
    </source>
</evidence>
<dbReference type="FunFam" id="1.10.287.70:FF:000023">
    <property type="entry name" value="Voltage-dependent R-type calcium channel subunit alpha"/>
    <property type="match status" value="1"/>
</dbReference>
<dbReference type="FunFam" id="1.10.287.70:FF:000025">
    <property type="entry name" value="Voltage-dependent R-type calcium channel subunit alpha"/>
    <property type="match status" value="1"/>
</dbReference>
<dbReference type="InterPro" id="IPR014873">
    <property type="entry name" value="VDCC_a1su_IQ"/>
</dbReference>
<comment type="similarity">
    <text evidence="2">Belongs to the calcium channel alpha-1 subunit (TC 1.A.1.11) family. CACNA1B subfamily.</text>
</comment>
<feature type="compositionally biased region" description="Basic and acidic residues" evidence="23">
    <location>
        <begin position="835"/>
        <end position="860"/>
    </location>
</feature>
<keyword evidence="13" id="KW-0406">Ion transport</keyword>
<feature type="transmembrane region" description="Helical" evidence="24">
    <location>
        <begin position="1424"/>
        <end position="1446"/>
    </location>
</feature>
<feature type="compositionally biased region" description="Low complexity" evidence="23">
    <location>
        <begin position="2129"/>
        <end position="2139"/>
    </location>
</feature>
<evidence type="ECO:0000256" key="7">
    <source>
        <dbReference type="ARBA" id="ARBA00022692"/>
    </source>
</evidence>
<dbReference type="Ensembl" id="ENSOMYT00000096566.2">
    <property type="protein sequence ID" value="ENSOMYP00000088677.2"/>
    <property type="gene ID" value="ENSOMYG00000040752.2"/>
</dbReference>
<organism evidence="26 27">
    <name type="scientific">Oncorhynchus mykiss</name>
    <name type="common">Rainbow trout</name>
    <name type="synonym">Salmo gairdneri</name>
    <dbReference type="NCBI Taxonomy" id="8022"/>
    <lineage>
        <taxon>Eukaryota</taxon>
        <taxon>Metazoa</taxon>
        <taxon>Chordata</taxon>
        <taxon>Craniata</taxon>
        <taxon>Vertebrata</taxon>
        <taxon>Euteleostomi</taxon>
        <taxon>Actinopterygii</taxon>
        <taxon>Neopterygii</taxon>
        <taxon>Teleostei</taxon>
        <taxon>Protacanthopterygii</taxon>
        <taxon>Salmoniformes</taxon>
        <taxon>Salmonidae</taxon>
        <taxon>Salmoninae</taxon>
        <taxon>Oncorhynchus</taxon>
    </lineage>
</organism>
<dbReference type="PANTHER" id="PTHR45628">
    <property type="entry name" value="VOLTAGE-DEPENDENT CALCIUM CHANNEL TYPE A SUBUNIT ALPHA-1"/>
    <property type="match status" value="1"/>
</dbReference>
<feature type="transmembrane region" description="Helical" evidence="24">
    <location>
        <begin position="107"/>
        <end position="127"/>
    </location>
</feature>
<feature type="transmembrane region" description="Helical" evidence="24">
    <location>
        <begin position="139"/>
        <end position="157"/>
    </location>
</feature>
<dbReference type="InterPro" id="IPR005447">
    <property type="entry name" value="VDCC_N_a1su"/>
</dbReference>
<evidence type="ECO:0000256" key="12">
    <source>
        <dbReference type="ARBA" id="ARBA00022989"/>
    </source>
</evidence>
<dbReference type="PRINTS" id="PR01631">
    <property type="entry name" value="NVDCCALPHA1"/>
</dbReference>
<dbReference type="Gene3D" id="1.10.287.70">
    <property type="match status" value="4"/>
</dbReference>
<reference evidence="26" key="2">
    <citation type="submission" date="2025-08" db="UniProtKB">
        <authorList>
            <consortium name="Ensembl"/>
        </authorList>
    </citation>
    <scope>IDENTIFICATION</scope>
</reference>
<keyword evidence="14 24" id="KW-0472">Membrane</keyword>
<feature type="compositionally biased region" description="Polar residues" evidence="23">
    <location>
        <begin position="2091"/>
        <end position="2105"/>
    </location>
</feature>
<feature type="compositionally biased region" description="Basic and acidic residues" evidence="23">
    <location>
        <begin position="1920"/>
        <end position="1933"/>
    </location>
</feature>
<evidence type="ECO:0000256" key="22">
    <source>
        <dbReference type="RuleBase" id="RU003808"/>
    </source>
</evidence>
<dbReference type="Gene3D" id="1.10.238.10">
    <property type="entry name" value="EF-hand"/>
    <property type="match status" value="1"/>
</dbReference>
<evidence type="ECO:0000256" key="14">
    <source>
        <dbReference type="ARBA" id="ARBA00023136"/>
    </source>
</evidence>
<comment type="subcellular location">
    <subcellularLocation>
        <location evidence="1 22">Membrane</location>
        <topology evidence="1 22">Multi-pass membrane protein</topology>
    </subcellularLocation>
</comment>
<feature type="glycosylation site" description="N-linked (GlcNAc...) asparagine" evidence="21">
    <location>
        <position position="249"/>
    </location>
</feature>
<feature type="compositionally biased region" description="Basic and acidic residues" evidence="23">
    <location>
        <begin position="970"/>
        <end position="979"/>
    </location>
</feature>
<feature type="transmembrane region" description="Helical" evidence="24">
    <location>
        <begin position="1108"/>
        <end position="1128"/>
    </location>
</feature>
<keyword evidence="15" id="KW-1015">Disulfide bond</keyword>
<feature type="transmembrane region" description="Helical" evidence="24">
    <location>
        <begin position="1604"/>
        <end position="1628"/>
    </location>
</feature>
<evidence type="ECO:0000313" key="26">
    <source>
        <dbReference type="Ensembl" id="ENSOMYP00000088677.2"/>
    </source>
</evidence>
<evidence type="ECO:0000256" key="11">
    <source>
        <dbReference type="ARBA" id="ARBA00022882"/>
    </source>
</evidence>
<dbReference type="Proteomes" id="UP000694395">
    <property type="component" value="Chromosome Y"/>
</dbReference>
<feature type="compositionally biased region" description="Basic residues" evidence="23">
    <location>
        <begin position="1880"/>
        <end position="1894"/>
    </location>
</feature>
<keyword evidence="10 20" id="KW-0106">Calcium</keyword>
<evidence type="ECO:0000256" key="5">
    <source>
        <dbReference type="ARBA" id="ARBA00022568"/>
    </source>
</evidence>
<evidence type="ECO:0000256" key="1">
    <source>
        <dbReference type="ARBA" id="ARBA00004141"/>
    </source>
</evidence>
<feature type="compositionally biased region" description="Basic and acidic residues" evidence="23">
    <location>
        <begin position="905"/>
        <end position="924"/>
    </location>
</feature>
<feature type="transmembrane region" description="Helical" evidence="24">
    <location>
        <begin position="644"/>
        <end position="666"/>
    </location>
</feature>
<feature type="region of interest" description="Disordered" evidence="23">
    <location>
        <begin position="1876"/>
        <end position="1977"/>
    </location>
</feature>
<feature type="transmembrane region" description="Helical" evidence="24">
    <location>
        <begin position="1070"/>
        <end position="1088"/>
    </location>
</feature>
<evidence type="ECO:0000256" key="6">
    <source>
        <dbReference type="ARBA" id="ARBA00022673"/>
    </source>
</evidence>
<feature type="transmembrane region" description="Helical" evidence="24">
    <location>
        <begin position="1140"/>
        <end position="1159"/>
    </location>
</feature>
<dbReference type="InterPro" id="IPR002077">
    <property type="entry name" value="VDCCAlpha1"/>
</dbReference>
<dbReference type="FunFam" id="1.10.238.10:FF:000063">
    <property type="entry name" value="Voltage-dependent N-type calcium channel subunit alpha"/>
    <property type="match status" value="1"/>
</dbReference>
<evidence type="ECO:0000256" key="18">
    <source>
        <dbReference type="ARBA" id="ARBA00036634"/>
    </source>
</evidence>
<feature type="region of interest" description="Disordered" evidence="23">
    <location>
        <begin position="1"/>
        <end position="27"/>
    </location>
</feature>
<evidence type="ECO:0000256" key="10">
    <source>
        <dbReference type="ARBA" id="ARBA00022837"/>
    </source>
</evidence>
<keyword evidence="17" id="KW-0407">Ion channel</keyword>
<feature type="region of interest" description="Disordered" evidence="23">
    <location>
        <begin position="761"/>
        <end position="990"/>
    </location>
</feature>
<dbReference type="Gene3D" id="1.20.120.350">
    <property type="entry name" value="Voltage-gated potassium channels. Chain C"/>
    <property type="match status" value="4"/>
</dbReference>
<evidence type="ECO:0000256" key="17">
    <source>
        <dbReference type="ARBA" id="ARBA00023303"/>
    </source>
</evidence>
<evidence type="ECO:0000256" key="24">
    <source>
        <dbReference type="SAM" id="Phobius"/>
    </source>
</evidence>
<feature type="compositionally biased region" description="Gly residues" evidence="23">
    <location>
        <begin position="1"/>
        <end position="17"/>
    </location>
</feature>
<keyword evidence="12 24" id="KW-1133">Transmembrane helix</keyword>
<feature type="region of interest" description="Disordered" evidence="23">
    <location>
        <begin position="2014"/>
        <end position="2149"/>
    </location>
</feature>
<feature type="transmembrane region" description="Helical" evidence="24">
    <location>
        <begin position="498"/>
        <end position="520"/>
    </location>
</feature>
<name>A0A8C7TSI7_ONCMY</name>
<dbReference type="Pfam" id="PF00520">
    <property type="entry name" value="Ion_trans"/>
    <property type="match status" value="4"/>
</dbReference>
<evidence type="ECO:0000256" key="3">
    <source>
        <dbReference type="ARBA" id="ARBA00022448"/>
    </source>
</evidence>
<evidence type="ECO:0000313" key="27">
    <source>
        <dbReference type="Proteomes" id="UP000694395"/>
    </source>
</evidence>
<feature type="transmembrane region" description="Helical" evidence="24">
    <location>
        <begin position="303"/>
        <end position="325"/>
    </location>
</feature>
<dbReference type="InterPro" id="IPR050599">
    <property type="entry name" value="VDCC_alpha-1_subunit"/>
</dbReference>
<feature type="transmembrane region" description="Helical" evidence="24">
    <location>
        <begin position="1201"/>
        <end position="1223"/>
    </location>
</feature>
<dbReference type="GO" id="GO:0005891">
    <property type="term" value="C:voltage-gated calcium channel complex"/>
    <property type="evidence" value="ECO:0007669"/>
    <property type="project" value="InterPro"/>
</dbReference>
<feature type="domain" description="Voltage-dependent calcium channel alpha-1 subunit IQ" evidence="25">
    <location>
        <begin position="1763"/>
        <end position="1797"/>
    </location>
</feature>
<keyword evidence="9" id="KW-0677">Repeat</keyword>
<keyword evidence="16 21" id="KW-0325">Glycoprotein</keyword>
<feature type="transmembrane region" description="Helical" evidence="24">
    <location>
        <begin position="1452"/>
        <end position="1471"/>
    </location>
</feature>
<dbReference type="FunFam" id="1.20.120.350:FF:000013">
    <property type="entry name" value="Voltage-dependent N-type calcium channel subunit alpha"/>
    <property type="match status" value="1"/>
</dbReference>
<dbReference type="GO" id="GO:0046872">
    <property type="term" value="F:metal ion binding"/>
    <property type="evidence" value="ECO:0007669"/>
    <property type="project" value="UniProtKB-KW"/>
</dbReference>
<accession>A0A8C7TSI7</accession>
<dbReference type="GO" id="GO:0043025">
    <property type="term" value="C:neuronal cell body"/>
    <property type="evidence" value="ECO:0007669"/>
    <property type="project" value="TreeGrafter"/>
</dbReference>
<dbReference type="SUPFAM" id="SSF81324">
    <property type="entry name" value="Voltage-gated potassium channels"/>
    <property type="match status" value="4"/>
</dbReference>
<keyword evidence="6 22" id="KW-0107">Calcium channel</keyword>
<evidence type="ECO:0000256" key="8">
    <source>
        <dbReference type="ARBA" id="ARBA00022723"/>
    </source>
</evidence>
<dbReference type="GO" id="GO:0008331">
    <property type="term" value="F:high voltage-gated calcium channel activity"/>
    <property type="evidence" value="ECO:0007669"/>
    <property type="project" value="TreeGrafter"/>
</dbReference>
<protein>
    <recommendedName>
        <fullName evidence="22">Voltage-dependent N-type calcium channel subunit alpha</fullName>
    </recommendedName>
</protein>
<feature type="compositionally biased region" description="Basic and acidic residues" evidence="23">
    <location>
        <begin position="763"/>
        <end position="795"/>
    </location>
</feature>
<keyword evidence="27" id="KW-1185">Reference proteome</keyword>
<dbReference type="Pfam" id="PF08763">
    <property type="entry name" value="Ca_chan_IQ"/>
    <property type="match status" value="1"/>
</dbReference>
<dbReference type="InterPro" id="IPR031649">
    <property type="entry name" value="GPHH_dom"/>
</dbReference>
<dbReference type="Gene3D" id="6.10.250.2500">
    <property type="match status" value="1"/>
</dbReference>
<evidence type="ECO:0000256" key="16">
    <source>
        <dbReference type="ARBA" id="ARBA00023180"/>
    </source>
</evidence>
<keyword evidence="11 22" id="KW-0851">Voltage-gated channel</keyword>
<feature type="binding site" evidence="20">
    <location>
        <position position="620"/>
    </location>
    <ligand>
        <name>Ca(2+)</name>
        <dbReference type="ChEBI" id="CHEBI:29108"/>
    </ligand>
</feature>
<feature type="transmembrane region" description="Helical" evidence="24">
    <location>
        <begin position="69"/>
        <end position="87"/>
    </location>
</feature>
<dbReference type="FunFam" id="1.20.120.350:FF:000011">
    <property type="entry name" value="Voltage-dependent N-type calcium channel subunit alpha"/>
    <property type="match status" value="1"/>
</dbReference>
<dbReference type="InterPro" id="IPR027359">
    <property type="entry name" value="Volt_channel_dom_sf"/>
</dbReference>
<feature type="transmembrane region" description="Helical" evidence="24">
    <location>
        <begin position="566"/>
        <end position="588"/>
    </location>
</feature>
<evidence type="ECO:0000256" key="4">
    <source>
        <dbReference type="ARBA" id="ARBA00022553"/>
    </source>
</evidence>
<dbReference type="GeneTree" id="ENSGT00940000155275"/>
<dbReference type="SMART" id="SM01062">
    <property type="entry name" value="Ca_chan_IQ"/>
    <property type="match status" value="1"/>
</dbReference>
<keyword evidence="7 24" id="KW-0812">Transmembrane</keyword>
<comment type="function">
    <text evidence="19">Voltage-sensitive calcium channels (VSCC) mediate the entry of calcium ions into excitable cells and are also involved in a variety of calcium-dependent processes, including muscle contraction, hormone or neurotransmitter release, gene expression, cell motility, cell division and cell death. This alpha-1B subunit gives rise to N-type calcium currents. N-type calcium channels belong to the 'high-voltage activated' (HVA) group. They are involved in pain signaling. Calcium channels containing alpha-1B subunit may play a role in directed migration of immature neurons. Mediates Ca(2+) release probability at hippocampal neuronal soma and synaptic terminals.</text>
</comment>
<dbReference type="GO" id="GO:0007268">
    <property type="term" value="P:chemical synaptic transmission"/>
    <property type="evidence" value="ECO:0007669"/>
    <property type="project" value="TreeGrafter"/>
</dbReference>
<feature type="transmembrane region" description="Helical" evidence="24">
    <location>
        <begin position="1394"/>
        <end position="1412"/>
    </location>
</feature>
<feature type="transmembrane region" description="Helical" evidence="24">
    <location>
        <begin position="270"/>
        <end position="291"/>
    </location>
</feature>
<reference evidence="26" key="1">
    <citation type="submission" date="2020-07" db="EMBL/GenBank/DDBJ databases">
        <title>A long reads based de novo assembly of the rainbow trout Arlee double haploid line genome.</title>
        <authorList>
            <person name="Gao G."/>
            <person name="Palti Y."/>
        </authorList>
    </citation>
    <scope>NUCLEOTIDE SEQUENCE [LARGE SCALE GENOMIC DNA]</scope>
</reference>
<feature type="binding site" evidence="20">
    <location>
        <position position="1284"/>
    </location>
    <ligand>
        <name>Ca(2+)</name>
        <dbReference type="ChEBI" id="CHEBI:29108"/>
    </ligand>
</feature>
<feature type="compositionally biased region" description="Polar residues" evidence="23">
    <location>
        <begin position="1964"/>
        <end position="1973"/>
    </location>
</feature>
<keyword evidence="5 22" id="KW-0109">Calcium transport</keyword>
<evidence type="ECO:0000256" key="19">
    <source>
        <dbReference type="ARBA" id="ARBA00049617"/>
    </source>
</evidence>
<keyword evidence="4" id="KW-0597">Phosphoprotein</keyword>
<evidence type="ECO:0000256" key="21">
    <source>
        <dbReference type="PIRSR" id="PIRSR602077-3"/>
    </source>
</evidence>
<evidence type="ECO:0000256" key="20">
    <source>
        <dbReference type="PIRSR" id="PIRSR602077-1"/>
    </source>
</evidence>